<dbReference type="InterPro" id="IPR036662">
    <property type="entry name" value="PTS_EIIA_man-typ_sf"/>
</dbReference>
<dbReference type="Gene3D" id="3.40.50.300">
    <property type="entry name" value="P-loop containing nucleotide triphosphate hydrolases"/>
    <property type="match status" value="1"/>
</dbReference>
<dbReference type="STRING" id="112903.SAMN04490178_103108"/>
<dbReference type="PANTHER" id="PTHR32071:SF38">
    <property type="entry name" value="PSP OPERON TRANSCRIPTIONAL ACTIVATOR"/>
    <property type="match status" value="1"/>
</dbReference>
<dbReference type="PROSITE" id="PS50045">
    <property type="entry name" value="SIGMA54_INTERACT_4"/>
    <property type="match status" value="1"/>
</dbReference>
<keyword evidence="2" id="KW-0547">Nucleotide-binding</keyword>
<evidence type="ECO:0000259" key="6">
    <source>
        <dbReference type="PROSITE" id="PS51094"/>
    </source>
</evidence>
<gene>
    <name evidence="9" type="ORF">SAMN04490178_103108</name>
</gene>
<dbReference type="SUPFAM" id="SSF53062">
    <property type="entry name" value="PTS system fructose IIA component-like"/>
    <property type="match status" value="1"/>
</dbReference>
<dbReference type="InterPro" id="IPR036634">
    <property type="entry name" value="PRD_sf"/>
</dbReference>
<dbReference type="Pfam" id="PF00158">
    <property type="entry name" value="Sigma54_activat"/>
    <property type="match status" value="1"/>
</dbReference>
<sequence>MKKKLLEIVNAEDKKNPYTDDQIAGILKIRRDEVTSLRNELQLPDSRKRREPYLLEAFQTILAKRAKISDRELTAELNKEGFIVSRFTVGQLRRERLPDMPAKGSEAKPSEAVGESGEKLPEINRQAAATFRQVVGWSGTLKPQIQQAKAAVLYPPFGLHTLILGPTGSGKSYLAEAMYRYAVECERISRKAKFIAFNCADYAENPQMLLSQLFGYVRGAFTGADGAKEGLVEQSDGGVLFLDEVHRLPPEGQELLFHLIDKGTFRRMGETGEPRKVQVLVIAATSEEAESSLLFTFRRRIPMVIELPPLAERTVLERYEMVREFLSKEADRIGMKIKIPQPVLHTLLLYDCQGNVGQLRSDIQVACARGFLTCLSERHKMVEINLLDLPLHARRGLTHVHSRNQEVENLVRGDLVVKPGDKGESLLQMDDLYVLPREIYDFIETSYQELQAKGLNQEEINRMIDSELEAQFRQFAQKVNHYDHTMISQNLVDLVGQPIVDLAETMVKVAENELGKVDKQLLYYLAIHIGATLERLQKGKPVVNPQLAKVKKQYTEEYGIAQKMLAAIADKTEFTLPEDEIGFIAMYLRAMTHREESRQGRVGVLVMSHGKVAAGMVEVANCLLGVHHARALEMSLDERPEAALHKAVELVKQIDEGKGVLLLADMGSLITFGELITQKTNIPTFTVPRVDTVMVLEAVRRAMLPDTQLSEIAETIDTDKVGLGRFIAQPADADKQHNKAILTICITGEGTAKKFKQLIEKMVPELCDQVEIITLGITGKEDIQERIEKIQQTYTVVAIVGSLRPKNSAIPFVTVEEMLDGRAAARLRDIVLGSGLAVTDVRSPLTDFVDPELIVVRPAYTTKQEVLDCLANLLIEKGYVTPEFLLDVYKREVMGYTLLESKAAIPHGSLENVIKPGMAIAILNEPIYWSDDGMADIVAMLAITEQATEEVTYVITLLEDEPFLRSLVRLHTTEEIKNAFLEVRLLP</sequence>
<keyword evidence="1" id="KW-0808">Transferase</keyword>
<dbReference type="AlphaFoldDB" id="A0A1H8QZT0"/>
<dbReference type="SMART" id="SM00382">
    <property type="entry name" value="AAA"/>
    <property type="match status" value="1"/>
</dbReference>
<evidence type="ECO:0000256" key="3">
    <source>
        <dbReference type="ARBA" id="ARBA00022840"/>
    </source>
</evidence>
<dbReference type="Gene3D" id="1.10.10.60">
    <property type="entry name" value="Homeodomain-like"/>
    <property type="match status" value="1"/>
</dbReference>
<dbReference type="PROSITE" id="PS51094">
    <property type="entry name" value="PTS_EIIA_TYPE_2"/>
    <property type="match status" value="1"/>
</dbReference>
<dbReference type="GO" id="GO:0005524">
    <property type="term" value="F:ATP binding"/>
    <property type="evidence" value="ECO:0007669"/>
    <property type="project" value="UniProtKB-KW"/>
</dbReference>
<dbReference type="GO" id="GO:0016740">
    <property type="term" value="F:transferase activity"/>
    <property type="evidence" value="ECO:0007669"/>
    <property type="project" value="UniProtKB-KW"/>
</dbReference>
<feature type="domain" description="Sigma-54 factor interaction" evidence="5">
    <location>
        <begin position="134"/>
        <end position="368"/>
    </location>
</feature>
<dbReference type="Gene3D" id="3.40.930.10">
    <property type="entry name" value="Mannitol-specific EII, Chain A"/>
    <property type="match status" value="1"/>
</dbReference>
<evidence type="ECO:0000259" key="8">
    <source>
        <dbReference type="PROSITE" id="PS51372"/>
    </source>
</evidence>
<evidence type="ECO:0000259" key="5">
    <source>
        <dbReference type="PROSITE" id="PS50045"/>
    </source>
</evidence>
<dbReference type="SUPFAM" id="SSF55804">
    <property type="entry name" value="Phoshotransferase/anion transport protein"/>
    <property type="match status" value="1"/>
</dbReference>
<dbReference type="InterPro" id="IPR027417">
    <property type="entry name" value="P-loop_NTPase"/>
</dbReference>
<feature type="domain" description="PTS EIIA type-4" evidence="7">
    <location>
        <begin position="601"/>
        <end position="723"/>
    </location>
</feature>
<dbReference type="PROSITE" id="PS51096">
    <property type="entry name" value="PTS_EIIA_TYPE_4"/>
    <property type="match status" value="1"/>
</dbReference>
<dbReference type="GO" id="GO:0016020">
    <property type="term" value="C:membrane"/>
    <property type="evidence" value="ECO:0007669"/>
    <property type="project" value="InterPro"/>
</dbReference>
<dbReference type="Gene3D" id="3.40.50.510">
    <property type="entry name" value="Phosphotransferase system, mannose-type IIA component"/>
    <property type="match status" value="1"/>
</dbReference>
<dbReference type="GO" id="GO:0009401">
    <property type="term" value="P:phosphoenolpyruvate-dependent sugar phosphotransferase system"/>
    <property type="evidence" value="ECO:0007669"/>
    <property type="project" value="InterPro"/>
</dbReference>
<dbReference type="InterPro" id="IPR002078">
    <property type="entry name" value="Sigma_54_int"/>
</dbReference>
<reference evidence="9 10" key="1">
    <citation type="submission" date="2016-10" db="EMBL/GenBank/DDBJ databases">
        <authorList>
            <person name="de Groot N.N."/>
        </authorList>
    </citation>
    <scope>NUCLEOTIDE SEQUENCE [LARGE SCALE GENOMIC DNA]</scope>
    <source>
        <strain evidence="9 10">DSM 13305</strain>
    </source>
</reference>
<organism evidence="9 10">
    <name type="scientific">Propionispora vibrioides</name>
    <dbReference type="NCBI Taxonomy" id="112903"/>
    <lineage>
        <taxon>Bacteria</taxon>
        <taxon>Bacillati</taxon>
        <taxon>Bacillota</taxon>
        <taxon>Negativicutes</taxon>
        <taxon>Selenomonadales</taxon>
        <taxon>Sporomusaceae</taxon>
        <taxon>Propionispora</taxon>
    </lineage>
</organism>
<keyword evidence="3" id="KW-0067">ATP-binding</keyword>
<evidence type="ECO:0000259" key="7">
    <source>
        <dbReference type="PROSITE" id="PS51096"/>
    </source>
</evidence>
<dbReference type="Pfam" id="PF00874">
    <property type="entry name" value="PRD"/>
    <property type="match status" value="1"/>
</dbReference>
<dbReference type="GO" id="GO:0003677">
    <property type="term" value="F:DNA binding"/>
    <property type="evidence" value="ECO:0007669"/>
    <property type="project" value="UniProtKB-KW"/>
</dbReference>
<accession>A0A1H8QZT0</accession>
<dbReference type="InterPro" id="IPR003593">
    <property type="entry name" value="AAA+_ATPase"/>
</dbReference>
<proteinExistence type="predicted"/>
<dbReference type="PANTHER" id="PTHR32071">
    <property type="entry name" value="TRANSCRIPTIONAL REGULATORY PROTEIN"/>
    <property type="match status" value="1"/>
</dbReference>
<dbReference type="InterPro" id="IPR016152">
    <property type="entry name" value="PTrfase/Anion_transptr"/>
</dbReference>
<dbReference type="OrthoDB" id="1632886at2"/>
<dbReference type="PROSITE" id="PS51372">
    <property type="entry name" value="PRD_2"/>
    <property type="match status" value="1"/>
</dbReference>
<dbReference type="Pfam" id="PF03610">
    <property type="entry name" value="EIIA-man"/>
    <property type="match status" value="1"/>
</dbReference>
<dbReference type="Proteomes" id="UP000198847">
    <property type="component" value="Unassembled WGS sequence"/>
</dbReference>
<dbReference type="InterPro" id="IPR002178">
    <property type="entry name" value="PTS_EIIA_type-2_dom"/>
</dbReference>
<dbReference type="GO" id="GO:0006355">
    <property type="term" value="P:regulation of DNA-templated transcription"/>
    <property type="evidence" value="ECO:0007669"/>
    <property type="project" value="InterPro"/>
</dbReference>
<dbReference type="InterPro" id="IPR004701">
    <property type="entry name" value="PTS_EIIA_man-typ"/>
</dbReference>
<keyword evidence="9" id="KW-0238">DNA-binding</keyword>
<dbReference type="EMBL" id="FODY01000003">
    <property type="protein sequence ID" value="SEO59374.1"/>
    <property type="molecule type" value="Genomic_DNA"/>
</dbReference>
<feature type="domain" description="PTS EIIA type-2" evidence="6">
    <location>
        <begin position="847"/>
        <end position="983"/>
    </location>
</feature>
<dbReference type="Pfam" id="PF00359">
    <property type="entry name" value="PTS_EIIA_2"/>
    <property type="match status" value="1"/>
</dbReference>
<dbReference type="CDD" id="cd00009">
    <property type="entry name" value="AAA"/>
    <property type="match status" value="1"/>
</dbReference>
<dbReference type="RefSeq" id="WP_091744083.1">
    <property type="nucleotide sequence ID" value="NZ_FODY01000003.1"/>
</dbReference>
<evidence type="ECO:0000256" key="1">
    <source>
        <dbReference type="ARBA" id="ARBA00022679"/>
    </source>
</evidence>
<dbReference type="SUPFAM" id="SSF63520">
    <property type="entry name" value="PTS-regulatory domain, PRD"/>
    <property type="match status" value="1"/>
</dbReference>
<keyword evidence="10" id="KW-1185">Reference proteome</keyword>
<feature type="region of interest" description="Disordered" evidence="4">
    <location>
        <begin position="98"/>
        <end position="118"/>
    </location>
</feature>
<dbReference type="InterPro" id="IPR011608">
    <property type="entry name" value="PRD"/>
</dbReference>
<dbReference type="Gene3D" id="1.10.1790.10">
    <property type="entry name" value="PRD domain"/>
    <property type="match status" value="1"/>
</dbReference>
<dbReference type="CDD" id="cd00211">
    <property type="entry name" value="PTS_IIA_fru"/>
    <property type="match status" value="1"/>
</dbReference>
<feature type="domain" description="PRD" evidence="8">
    <location>
        <begin position="494"/>
        <end position="598"/>
    </location>
</feature>
<evidence type="ECO:0000256" key="4">
    <source>
        <dbReference type="SAM" id="MobiDB-lite"/>
    </source>
</evidence>
<dbReference type="SUPFAM" id="SSF52540">
    <property type="entry name" value="P-loop containing nucleoside triphosphate hydrolases"/>
    <property type="match status" value="1"/>
</dbReference>
<evidence type="ECO:0000313" key="10">
    <source>
        <dbReference type="Proteomes" id="UP000198847"/>
    </source>
</evidence>
<evidence type="ECO:0000313" key="9">
    <source>
        <dbReference type="EMBL" id="SEO59374.1"/>
    </source>
</evidence>
<evidence type="ECO:0000256" key="2">
    <source>
        <dbReference type="ARBA" id="ARBA00022741"/>
    </source>
</evidence>
<name>A0A1H8QZT0_9FIRM</name>
<protein>
    <submittedName>
        <fullName evidence="9">Transcriptional regulator containing an AAA-type ATPase domain and a DNA-binding domain</fullName>
    </submittedName>
</protein>